<comment type="caution">
    <text evidence="1">The sequence shown here is derived from an EMBL/GenBank/DDBJ whole genome shotgun (WGS) entry which is preliminary data.</text>
</comment>
<keyword evidence="2" id="KW-1185">Reference proteome</keyword>
<dbReference type="RefSeq" id="WP_138646868.1">
    <property type="nucleotide sequence ID" value="NZ_VCKW01000107.1"/>
</dbReference>
<name>A0A5C4J988_9ACTN</name>
<gene>
    <name evidence="1" type="ORF">ETD83_21125</name>
</gene>
<dbReference type="Proteomes" id="UP000309174">
    <property type="component" value="Unassembled WGS sequence"/>
</dbReference>
<reference evidence="1 2" key="1">
    <citation type="submission" date="2019-05" db="EMBL/GenBank/DDBJ databases">
        <title>Draft genome sequence of Actinomadura sp. 14C53.</title>
        <authorList>
            <person name="Saricaoglu S."/>
            <person name="Isik K."/>
        </authorList>
    </citation>
    <scope>NUCLEOTIDE SEQUENCE [LARGE SCALE GENOMIC DNA]</scope>
    <source>
        <strain evidence="1 2">14C53</strain>
    </source>
</reference>
<dbReference type="AlphaFoldDB" id="A0A5C4J988"/>
<sequence>MSRVYQMTFEGGLWKMWRDAPGFDQRFSGKFGDDGRTIQASWAKSLDNETWEHDFDLIYTKVA</sequence>
<organism evidence="1 2">
    <name type="scientific">Actinomadura soli</name>
    <dbReference type="NCBI Taxonomy" id="2508997"/>
    <lineage>
        <taxon>Bacteria</taxon>
        <taxon>Bacillati</taxon>
        <taxon>Actinomycetota</taxon>
        <taxon>Actinomycetes</taxon>
        <taxon>Streptosporangiales</taxon>
        <taxon>Thermomonosporaceae</taxon>
        <taxon>Actinomadura</taxon>
    </lineage>
</organism>
<proteinExistence type="predicted"/>
<evidence type="ECO:0000313" key="1">
    <source>
        <dbReference type="EMBL" id="TMQ96678.1"/>
    </source>
</evidence>
<protein>
    <submittedName>
        <fullName evidence="1">Uncharacterized protein</fullName>
    </submittedName>
</protein>
<dbReference type="OrthoDB" id="4210699at2"/>
<dbReference type="EMBL" id="VCKW01000107">
    <property type="protein sequence ID" value="TMQ96678.1"/>
    <property type="molecule type" value="Genomic_DNA"/>
</dbReference>
<evidence type="ECO:0000313" key="2">
    <source>
        <dbReference type="Proteomes" id="UP000309174"/>
    </source>
</evidence>
<accession>A0A5C4J988</accession>